<dbReference type="GO" id="GO:0046872">
    <property type="term" value="F:metal ion binding"/>
    <property type="evidence" value="ECO:0007669"/>
    <property type="project" value="UniProtKB-KW"/>
</dbReference>
<reference evidence="8" key="1">
    <citation type="submission" date="2021-01" db="EMBL/GenBank/DDBJ databases">
        <authorList>
            <consortium name="Aspergillus chevalieri M1 genome sequencing consortium"/>
            <person name="Kazuki M."/>
            <person name="Futagami T."/>
        </authorList>
    </citation>
    <scope>NUCLEOTIDE SEQUENCE</scope>
    <source>
        <strain evidence="8">M1</strain>
    </source>
</reference>
<dbReference type="KEGG" id="ache:ACHE_21437S"/>
<evidence type="ECO:0000256" key="1">
    <source>
        <dbReference type="ARBA" id="ARBA00004141"/>
    </source>
</evidence>
<feature type="transmembrane region" description="Helical" evidence="7">
    <location>
        <begin position="241"/>
        <end position="258"/>
    </location>
</feature>
<evidence type="ECO:0000256" key="7">
    <source>
        <dbReference type="SAM" id="Phobius"/>
    </source>
</evidence>
<dbReference type="AlphaFoldDB" id="A0A7R7VJW3"/>
<dbReference type="PANTHER" id="PTHR20855:SF52">
    <property type="entry name" value="ADIPONECTIN RECEPTOR PROTEIN"/>
    <property type="match status" value="1"/>
</dbReference>
<feature type="transmembrane region" description="Helical" evidence="7">
    <location>
        <begin position="108"/>
        <end position="130"/>
    </location>
</feature>
<protein>
    <submittedName>
        <fullName evidence="8">Uncharacterized protein</fullName>
    </submittedName>
</protein>
<dbReference type="GeneID" id="66980338"/>
<dbReference type="InterPro" id="IPR004254">
    <property type="entry name" value="AdipoR/HlyIII-related"/>
</dbReference>
<evidence type="ECO:0000313" key="9">
    <source>
        <dbReference type="Proteomes" id="UP000637239"/>
    </source>
</evidence>
<accession>A0A7R7VJW3</accession>
<keyword evidence="6" id="KW-0862">Zinc</keyword>
<dbReference type="Pfam" id="PF03006">
    <property type="entry name" value="HlyIII"/>
    <property type="match status" value="1"/>
</dbReference>
<organism evidence="8 9">
    <name type="scientific">Aspergillus chevalieri</name>
    <name type="common">Eurotium chevalieri</name>
    <dbReference type="NCBI Taxonomy" id="182096"/>
    <lineage>
        <taxon>Eukaryota</taxon>
        <taxon>Fungi</taxon>
        <taxon>Dikarya</taxon>
        <taxon>Ascomycota</taxon>
        <taxon>Pezizomycotina</taxon>
        <taxon>Eurotiomycetes</taxon>
        <taxon>Eurotiomycetidae</taxon>
        <taxon>Eurotiales</taxon>
        <taxon>Aspergillaceae</taxon>
        <taxon>Aspergillus</taxon>
        <taxon>Aspergillus subgen. Aspergillus</taxon>
    </lineage>
</organism>
<feature type="transmembrane region" description="Helical" evidence="7">
    <location>
        <begin position="176"/>
        <end position="194"/>
    </location>
</feature>
<evidence type="ECO:0000256" key="6">
    <source>
        <dbReference type="PIRSR" id="PIRSR604254-1"/>
    </source>
</evidence>
<feature type="transmembrane region" description="Helical" evidence="7">
    <location>
        <begin position="298"/>
        <end position="321"/>
    </location>
</feature>
<dbReference type="GO" id="GO:0006882">
    <property type="term" value="P:intracellular zinc ion homeostasis"/>
    <property type="evidence" value="ECO:0007669"/>
    <property type="project" value="TreeGrafter"/>
</dbReference>
<dbReference type="PANTHER" id="PTHR20855">
    <property type="entry name" value="ADIPOR/PROGESTIN RECEPTOR-RELATED"/>
    <property type="match status" value="1"/>
</dbReference>
<dbReference type="GO" id="GO:0016020">
    <property type="term" value="C:membrane"/>
    <property type="evidence" value="ECO:0007669"/>
    <property type="project" value="UniProtKB-SubCell"/>
</dbReference>
<gene>
    <name evidence="8" type="ORF">ACHE_21437S</name>
</gene>
<evidence type="ECO:0000256" key="4">
    <source>
        <dbReference type="ARBA" id="ARBA00022989"/>
    </source>
</evidence>
<keyword evidence="3 7" id="KW-0812">Transmembrane</keyword>
<feature type="binding site" evidence="6">
    <location>
        <position position="299"/>
    </location>
    <ligand>
        <name>Zn(2+)</name>
        <dbReference type="ChEBI" id="CHEBI:29105"/>
    </ligand>
</feature>
<evidence type="ECO:0000256" key="2">
    <source>
        <dbReference type="ARBA" id="ARBA00007018"/>
    </source>
</evidence>
<dbReference type="GO" id="GO:0038023">
    <property type="term" value="F:signaling receptor activity"/>
    <property type="evidence" value="ECO:0007669"/>
    <property type="project" value="TreeGrafter"/>
</dbReference>
<evidence type="ECO:0000256" key="3">
    <source>
        <dbReference type="ARBA" id="ARBA00022692"/>
    </source>
</evidence>
<feature type="binding site" evidence="6">
    <location>
        <position position="131"/>
    </location>
    <ligand>
        <name>Zn(2+)</name>
        <dbReference type="ChEBI" id="CHEBI:29105"/>
    </ligand>
</feature>
<dbReference type="EMBL" id="AP024417">
    <property type="protein sequence ID" value="BCR85979.1"/>
    <property type="molecule type" value="Genomic_DNA"/>
</dbReference>
<sequence>MFDAFLRFRVPAGPPKEQGQPKPNQQPQKTTLLNITQIPPWYDPNPYILSGYRPLSNSWPRSLHSWTYLHNETTNIFSHLIPAVILLLVHGWLYEYLRARHGANLKQFDYIVVSAQVLSGVICLFVSAVYHTGLNHSERVVGAWLGCDYAGILGCMVGCFASGLHFGFYCRPGLKWFYWGVIVVLSSMNAMFLLNPRFNGPEWRRARLAGFIGTGLSAFAPIAHAWALWGPVCLWNVGVPHYLLEGLLLLIGCWFWEVRPSALLPTYLGWYIDRTKRRFPESKYPGKFDIWGHSHTTWHVFVTLAILAHIAGLLSAIDYTYSQGCLIHT</sequence>
<feature type="transmembrane region" description="Helical" evidence="7">
    <location>
        <begin position="76"/>
        <end position="96"/>
    </location>
</feature>
<dbReference type="RefSeq" id="XP_043134501.1">
    <property type="nucleotide sequence ID" value="XM_043275519.1"/>
</dbReference>
<comment type="subcellular location">
    <subcellularLocation>
        <location evidence="1">Membrane</location>
        <topology evidence="1">Multi-pass membrane protein</topology>
    </subcellularLocation>
</comment>
<evidence type="ECO:0000256" key="5">
    <source>
        <dbReference type="ARBA" id="ARBA00023136"/>
    </source>
</evidence>
<feature type="transmembrane region" description="Helical" evidence="7">
    <location>
        <begin position="206"/>
        <end position="229"/>
    </location>
</feature>
<name>A0A7R7VJW3_ASPCH</name>
<keyword evidence="5 7" id="KW-0472">Membrane</keyword>
<keyword evidence="6" id="KW-0479">Metal-binding</keyword>
<dbReference type="Proteomes" id="UP000637239">
    <property type="component" value="Chromosome 2"/>
</dbReference>
<feature type="binding site" evidence="6">
    <location>
        <position position="295"/>
    </location>
    <ligand>
        <name>Zn(2+)</name>
        <dbReference type="ChEBI" id="CHEBI:29105"/>
    </ligand>
</feature>
<feature type="transmembrane region" description="Helical" evidence="7">
    <location>
        <begin position="150"/>
        <end position="169"/>
    </location>
</feature>
<reference evidence="8" key="2">
    <citation type="submission" date="2021-02" db="EMBL/GenBank/DDBJ databases">
        <title>Aspergillus chevalieri M1 genome sequence.</title>
        <authorList>
            <person name="Kadooka C."/>
            <person name="Mori K."/>
            <person name="Futagami T."/>
        </authorList>
    </citation>
    <scope>NUCLEOTIDE SEQUENCE</scope>
    <source>
        <strain evidence="8">M1</strain>
    </source>
</reference>
<keyword evidence="9" id="KW-1185">Reference proteome</keyword>
<evidence type="ECO:0000313" key="8">
    <source>
        <dbReference type="EMBL" id="BCR85979.1"/>
    </source>
</evidence>
<proteinExistence type="inferred from homology"/>
<keyword evidence="4 7" id="KW-1133">Transmembrane helix</keyword>
<comment type="similarity">
    <text evidence="2">Belongs to the ADIPOR family.</text>
</comment>